<evidence type="ECO:0000256" key="1">
    <source>
        <dbReference type="ARBA" id="ARBA00004123"/>
    </source>
</evidence>
<accession>A0AAW0FR31</accession>
<evidence type="ECO:0000256" key="6">
    <source>
        <dbReference type="ARBA" id="ARBA00023242"/>
    </source>
</evidence>
<feature type="region of interest" description="Disordered" evidence="7">
    <location>
        <begin position="104"/>
        <end position="224"/>
    </location>
</feature>
<dbReference type="PANTHER" id="PTHR13581">
    <property type="entry name" value="MRG-BINDING PROTEIN"/>
    <property type="match status" value="1"/>
</dbReference>
<name>A0AAW0FR31_9APHY</name>
<sequence>MRTRPVGIHRHFHVLAMRNSIHRDTGHWISADDIWEKLKGCYDLDILESIEADGYDTPGSNGSNSIPVQSPSPEDNLALHPYFREEYSLPHDEAIDNMISQRRMRASASLPSTSPVPTSPVVEKTTRSSKKGKTKSSLAGLVGGESDSSALTQESGDESITPPPRMGSVATGTDAGTEYAEDEEQDAETHAKSTRKGTSKKKSTAAARKRGTSVSRGVIKKRKR</sequence>
<evidence type="ECO:0000256" key="4">
    <source>
        <dbReference type="ARBA" id="ARBA00023015"/>
    </source>
</evidence>
<evidence type="ECO:0008006" key="10">
    <source>
        <dbReference type="Google" id="ProtNLM"/>
    </source>
</evidence>
<dbReference type="GO" id="GO:0006325">
    <property type="term" value="P:chromatin organization"/>
    <property type="evidence" value="ECO:0007669"/>
    <property type="project" value="UniProtKB-KW"/>
</dbReference>
<feature type="compositionally biased region" description="Basic residues" evidence="7">
    <location>
        <begin position="192"/>
        <end position="211"/>
    </location>
</feature>
<dbReference type="Proteomes" id="UP001385951">
    <property type="component" value="Unassembled WGS sequence"/>
</dbReference>
<dbReference type="GO" id="GO:0005634">
    <property type="term" value="C:nucleus"/>
    <property type="evidence" value="ECO:0007669"/>
    <property type="project" value="UniProtKB-SubCell"/>
</dbReference>
<evidence type="ECO:0000313" key="9">
    <source>
        <dbReference type="Proteomes" id="UP001385951"/>
    </source>
</evidence>
<evidence type="ECO:0000256" key="5">
    <source>
        <dbReference type="ARBA" id="ARBA00023163"/>
    </source>
</evidence>
<dbReference type="AlphaFoldDB" id="A0AAW0FR31"/>
<evidence type="ECO:0000256" key="7">
    <source>
        <dbReference type="SAM" id="MobiDB-lite"/>
    </source>
</evidence>
<evidence type="ECO:0000313" key="8">
    <source>
        <dbReference type="EMBL" id="KAK7681514.1"/>
    </source>
</evidence>
<evidence type="ECO:0000256" key="2">
    <source>
        <dbReference type="ARBA" id="ARBA00007117"/>
    </source>
</evidence>
<keyword evidence="4" id="KW-0805">Transcription regulation</keyword>
<dbReference type="Pfam" id="PF07904">
    <property type="entry name" value="Eaf7"/>
    <property type="match status" value="1"/>
</dbReference>
<evidence type="ECO:0000256" key="3">
    <source>
        <dbReference type="ARBA" id="ARBA00022853"/>
    </source>
</evidence>
<protein>
    <recommendedName>
        <fullName evidence="10">Chromatin modification-related protein EAF7</fullName>
    </recommendedName>
</protein>
<dbReference type="EMBL" id="JASBNA010000040">
    <property type="protein sequence ID" value="KAK7681514.1"/>
    <property type="molecule type" value="Genomic_DNA"/>
</dbReference>
<comment type="caution">
    <text evidence="8">The sequence shown here is derived from an EMBL/GenBank/DDBJ whole genome shotgun (WGS) entry which is preliminary data.</text>
</comment>
<feature type="compositionally biased region" description="Polar residues" evidence="7">
    <location>
        <begin position="58"/>
        <end position="73"/>
    </location>
</feature>
<feature type="compositionally biased region" description="Low complexity" evidence="7">
    <location>
        <begin position="109"/>
        <end position="123"/>
    </location>
</feature>
<reference evidence="8 9" key="1">
    <citation type="submission" date="2022-09" db="EMBL/GenBank/DDBJ databases">
        <authorList>
            <person name="Palmer J.M."/>
        </authorList>
    </citation>
    <scope>NUCLEOTIDE SEQUENCE [LARGE SCALE GENOMIC DNA]</scope>
    <source>
        <strain evidence="8 9">DSM 7382</strain>
    </source>
</reference>
<keyword evidence="9" id="KW-1185">Reference proteome</keyword>
<comment type="subcellular location">
    <subcellularLocation>
        <location evidence="1">Nucleus</location>
    </subcellularLocation>
</comment>
<dbReference type="GO" id="GO:0006357">
    <property type="term" value="P:regulation of transcription by RNA polymerase II"/>
    <property type="evidence" value="ECO:0007669"/>
    <property type="project" value="TreeGrafter"/>
</dbReference>
<dbReference type="PANTHER" id="PTHR13581:SF5">
    <property type="entry name" value="MRG_MORF4L-BINDING PROTEIN"/>
    <property type="match status" value="1"/>
</dbReference>
<keyword evidence="6" id="KW-0539">Nucleus</keyword>
<organism evidence="8 9">
    <name type="scientific">Cerrena zonata</name>
    <dbReference type="NCBI Taxonomy" id="2478898"/>
    <lineage>
        <taxon>Eukaryota</taxon>
        <taxon>Fungi</taxon>
        <taxon>Dikarya</taxon>
        <taxon>Basidiomycota</taxon>
        <taxon>Agaricomycotina</taxon>
        <taxon>Agaricomycetes</taxon>
        <taxon>Polyporales</taxon>
        <taxon>Cerrenaceae</taxon>
        <taxon>Cerrena</taxon>
    </lineage>
</organism>
<dbReference type="InterPro" id="IPR012423">
    <property type="entry name" value="Eaf7/MRGBP"/>
</dbReference>
<keyword evidence="3" id="KW-0156">Chromatin regulator</keyword>
<feature type="region of interest" description="Disordered" evidence="7">
    <location>
        <begin position="55"/>
        <end position="76"/>
    </location>
</feature>
<gene>
    <name evidence="8" type="ORF">QCA50_015246</name>
</gene>
<proteinExistence type="inferred from homology"/>
<dbReference type="GO" id="GO:0035267">
    <property type="term" value="C:NuA4 histone acetyltransferase complex"/>
    <property type="evidence" value="ECO:0007669"/>
    <property type="project" value="TreeGrafter"/>
</dbReference>
<keyword evidence="5" id="KW-0804">Transcription</keyword>
<comment type="similarity">
    <text evidence="2">Belongs to the EAF7 family.</text>
</comment>